<keyword evidence="2" id="KW-1185">Reference proteome</keyword>
<accession>A0AAV7MME5</accession>
<comment type="caution">
    <text evidence="1">The sequence shown here is derived from an EMBL/GenBank/DDBJ whole genome shotgun (WGS) entry which is preliminary data.</text>
</comment>
<evidence type="ECO:0000313" key="1">
    <source>
        <dbReference type="EMBL" id="KAJ1104339.1"/>
    </source>
</evidence>
<name>A0AAV7MME5_PLEWA</name>
<sequence length="95" mass="10558">MQLMRDNTEITGATFGGEEHVIALYVDDVEVALDDPLRAQPAFLKEVETFGEVSGSKIHLSKSQALSLTLPKEMVELLCWPSGIRFTGNRNPFHI</sequence>
<evidence type="ECO:0008006" key="3">
    <source>
        <dbReference type="Google" id="ProtNLM"/>
    </source>
</evidence>
<protein>
    <recommendedName>
        <fullName evidence="3">Reverse transcriptase</fullName>
    </recommendedName>
</protein>
<gene>
    <name evidence="1" type="ORF">NDU88_001751</name>
</gene>
<reference evidence="1" key="1">
    <citation type="journal article" date="2022" name="bioRxiv">
        <title>Sequencing and chromosome-scale assembly of the giantPleurodeles waltlgenome.</title>
        <authorList>
            <person name="Brown T."/>
            <person name="Elewa A."/>
            <person name="Iarovenko S."/>
            <person name="Subramanian E."/>
            <person name="Araus A.J."/>
            <person name="Petzold A."/>
            <person name="Susuki M."/>
            <person name="Suzuki K.-i.T."/>
            <person name="Hayashi T."/>
            <person name="Toyoda A."/>
            <person name="Oliveira C."/>
            <person name="Osipova E."/>
            <person name="Leigh N.D."/>
            <person name="Simon A."/>
            <person name="Yun M.H."/>
        </authorList>
    </citation>
    <scope>NUCLEOTIDE SEQUENCE</scope>
    <source>
        <strain evidence="1">20211129_DDA</strain>
        <tissue evidence="1">Liver</tissue>
    </source>
</reference>
<dbReference type="Proteomes" id="UP001066276">
    <property type="component" value="Chromosome 9"/>
</dbReference>
<proteinExistence type="predicted"/>
<organism evidence="1 2">
    <name type="scientific">Pleurodeles waltl</name>
    <name type="common">Iberian ribbed newt</name>
    <dbReference type="NCBI Taxonomy" id="8319"/>
    <lineage>
        <taxon>Eukaryota</taxon>
        <taxon>Metazoa</taxon>
        <taxon>Chordata</taxon>
        <taxon>Craniata</taxon>
        <taxon>Vertebrata</taxon>
        <taxon>Euteleostomi</taxon>
        <taxon>Amphibia</taxon>
        <taxon>Batrachia</taxon>
        <taxon>Caudata</taxon>
        <taxon>Salamandroidea</taxon>
        <taxon>Salamandridae</taxon>
        <taxon>Pleurodelinae</taxon>
        <taxon>Pleurodeles</taxon>
    </lineage>
</organism>
<dbReference type="AlphaFoldDB" id="A0AAV7MME5"/>
<dbReference type="EMBL" id="JANPWB010000013">
    <property type="protein sequence ID" value="KAJ1104339.1"/>
    <property type="molecule type" value="Genomic_DNA"/>
</dbReference>
<evidence type="ECO:0000313" key="2">
    <source>
        <dbReference type="Proteomes" id="UP001066276"/>
    </source>
</evidence>